<dbReference type="PANTHER" id="PTHR30160:SF23">
    <property type="match status" value="1"/>
</dbReference>
<dbReference type="CDD" id="cd03789">
    <property type="entry name" value="GT9_LPS_heptosyltransferase"/>
    <property type="match status" value="1"/>
</dbReference>
<proteinExistence type="predicted"/>
<reference evidence="3 4" key="1">
    <citation type="submission" date="2016-02" db="EMBL/GenBank/DDBJ databases">
        <title>Draft genome sequence of Thermodesulfatator sp. S606.</title>
        <authorList>
            <person name="Lai Q."/>
            <person name="Cao J."/>
            <person name="Dupont S."/>
            <person name="Shao Z."/>
            <person name="Jebbar M."/>
            <person name="Alain K."/>
        </authorList>
    </citation>
    <scope>NUCLEOTIDE SEQUENCE [LARGE SCALE GENOMIC DNA]</scope>
    <source>
        <strain evidence="3 4">S606</strain>
    </source>
</reference>
<dbReference type="InterPro" id="IPR051199">
    <property type="entry name" value="LPS_LOS_Heptosyltrfase"/>
</dbReference>
<dbReference type="AlphaFoldDB" id="A0A177E995"/>
<dbReference type="GO" id="GO:0008713">
    <property type="term" value="F:ADP-heptose-lipopolysaccharide heptosyltransferase activity"/>
    <property type="evidence" value="ECO:0007669"/>
    <property type="project" value="TreeGrafter"/>
</dbReference>
<protein>
    <recommendedName>
        <fullName evidence="5">Heptosyltransferase</fullName>
    </recommendedName>
</protein>
<dbReference type="OrthoDB" id="9795016at2"/>
<gene>
    <name evidence="3" type="ORF">TH606_01515</name>
</gene>
<dbReference type="InterPro" id="IPR002201">
    <property type="entry name" value="Glyco_trans_9"/>
</dbReference>
<name>A0A177E995_9BACT</name>
<sequence>MIALWHEGALGDLLIARLAIRALRKKYARQKIILFARHEARIIFKKVGLVDEAWPTSLSLLEKIKMKLNKAYVFSHQKELEELLTSLSGFPWQKIPSRPPELEKHLALVQWQKVGSLAFTKEDLFLEKDLPKGRFIFIHPGGGGSFKCASIKFWLDVYTFLKNSGFNSLFLLGPGEKDLKNKLPQDSYVILENIEMAWQKLKEGLAFLGHDSGLSHLAAALGLPTLALFGPTRWQNWAPFGHVLVVQTSCECLKNNKDPRICGGLCLKNITFEAVKPVFQKYLSTIPRSYPDQMTKKEVEPGLQLKADYFAELGIEVVEVAVAHFL</sequence>
<evidence type="ECO:0000313" key="4">
    <source>
        <dbReference type="Proteomes" id="UP000076964"/>
    </source>
</evidence>
<keyword evidence="1" id="KW-0328">Glycosyltransferase</keyword>
<comment type="caution">
    <text evidence="3">The sequence shown here is derived from an EMBL/GenBank/DDBJ whole genome shotgun (WGS) entry which is preliminary data.</text>
</comment>
<organism evidence="3 4">
    <name type="scientific">Thermodesulfatator autotrophicus</name>
    <dbReference type="NCBI Taxonomy" id="1795632"/>
    <lineage>
        <taxon>Bacteria</taxon>
        <taxon>Pseudomonadati</taxon>
        <taxon>Thermodesulfobacteriota</taxon>
        <taxon>Thermodesulfobacteria</taxon>
        <taxon>Thermodesulfobacteriales</taxon>
        <taxon>Thermodesulfatatoraceae</taxon>
        <taxon>Thermodesulfatator</taxon>
    </lineage>
</organism>
<dbReference type="SUPFAM" id="SSF53756">
    <property type="entry name" value="UDP-Glycosyltransferase/glycogen phosphorylase"/>
    <property type="match status" value="1"/>
</dbReference>
<dbReference type="Pfam" id="PF01075">
    <property type="entry name" value="Glyco_transf_9"/>
    <property type="match status" value="1"/>
</dbReference>
<dbReference type="PANTHER" id="PTHR30160">
    <property type="entry name" value="TETRAACYLDISACCHARIDE 4'-KINASE-RELATED"/>
    <property type="match status" value="1"/>
</dbReference>
<evidence type="ECO:0008006" key="5">
    <source>
        <dbReference type="Google" id="ProtNLM"/>
    </source>
</evidence>
<evidence type="ECO:0000256" key="2">
    <source>
        <dbReference type="ARBA" id="ARBA00022679"/>
    </source>
</evidence>
<evidence type="ECO:0000313" key="3">
    <source>
        <dbReference type="EMBL" id="OAG28534.1"/>
    </source>
</evidence>
<dbReference type="EMBL" id="LSFI01000004">
    <property type="protein sequence ID" value="OAG28534.1"/>
    <property type="molecule type" value="Genomic_DNA"/>
</dbReference>
<dbReference type="Proteomes" id="UP000076964">
    <property type="component" value="Unassembled WGS sequence"/>
</dbReference>
<accession>A0A177E995</accession>
<dbReference type="GO" id="GO:0009244">
    <property type="term" value="P:lipopolysaccharide core region biosynthetic process"/>
    <property type="evidence" value="ECO:0007669"/>
    <property type="project" value="TreeGrafter"/>
</dbReference>
<dbReference type="GO" id="GO:0005829">
    <property type="term" value="C:cytosol"/>
    <property type="evidence" value="ECO:0007669"/>
    <property type="project" value="TreeGrafter"/>
</dbReference>
<keyword evidence="2" id="KW-0808">Transferase</keyword>
<keyword evidence="4" id="KW-1185">Reference proteome</keyword>
<dbReference type="Gene3D" id="3.40.50.2000">
    <property type="entry name" value="Glycogen Phosphorylase B"/>
    <property type="match status" value="2"/>
</dbReference>
<dbReference type="STRING" id="1795632.TH606_01515"/>
<evidence type="ECO:0000256" key="1">
    <source>
        <dbReference type="ARBA" id="ARBA00022676"/>
    </source>
</evidence>